<sequence>MNPSPSQGVSPSRRPKRHHHKSRLGCRTCKQRRVKCDEAKPACARCVSFGAVCEYLGVHPIPRSDSALFAVGRSSSSSDDDHLSQPCSPDRRRRPGRPRRDWAAAAASLTLSRDPTGLGHPGGGHADEALTMSLWQDELLHHFSLHTAPSLVGTRIVGHPVVQFWRCNAPQIGLAHSYALHLTLSLAAFHRRHLARAHDGRDEERRYLDLATRHLSRGVVGMHSTLPSMSRANCGALLVASLLVCFCAFATGPTGSTDLLLCEMGGAGPGRILSLARGWRLIAESFDASTLYTGLLRPLAPEVAGSLDDSHPLCVSLGFPRLDWVPPLQRLRQVVALDTSSSGSPTCCLRALQHVETIYEAIYGDDSGAANCPAYFKIALVFLYLVEDRFVALVQAGEPIALLVLAYYAPLLEADPKDWKLHGWSKHIVASIGDRLAGTWYAELLAWPSRITQESTLSPRSCASD</sequence>
<evidence type="ECO:0000256" key="2">
    <source>
        <dbReference type="SAM" id="MobiDB-lite"/>
    </source>
</evidence>
<dbReference type="PROSITE" id="PS50048">
    <property type="entry name" value="ZN2_CY6_FUNGAL_2"/>
    <property type="match status" value="1"/>
</dbReference>
<name>A0ABR3WSK9_9PEZI</name>
<evidence type="ECO:0000313" key="4">
    <source>
        <dbReference type="EMBL" id="KAL1866664.1"/>
    </source>
</evidence>
<proteinExistence type="predicted"/>
<organism evidence="4 5">
    <name type="scientific">Phialemonium thermophilum</name>
    <dbReference type="NCBI Taxonomy" id="223376"/>
    <lineage>
        <taxon>Eukaryota</taxon>
        <taxon>Fungi</taxon>
        <taxon>Dikarya</taxon>
        <taxon>Ascomycota</taxon>
        <taxon>Pezizomycotina</taxon>
        <taxon>Sordariomycetes</taxon>
        <taxon>Sordariomycetidae</taxon>
        <taxon>Cephalothecales</taxon>
        <taxon>Cephalothecaceae</taxon>
        <taxon>Phialemonium</taxon>
    </lineage>
</organism>
<dbReference type="Proteomes" id="UP001586593">
    <property type="component" value="Unassembled WGS sequence"/>
</dbReference>
<feature type="domain" description="Zn(2)-C6 fungal-type" evidence="3">
    <location>
        <begin position="25"/>
        <end position="55"/>
    </location>
</feature>
<dbReference type="Gene3D" id="4.10.240.10">
    <property type="entry name" value="Zn(2)-C6 fungal-type DNA-binding domain"/>
    <property type="match status" value="1"/>
</dbReference>
<reference evidence="4 5" key="1">
    <citation type="journal article" date="2024" name="Commun. Biol.">
        <title>Comparative genomic analysis of thermophilic fungi reveals convergent evolutionary adaptations and gene losses.</title>
        <authorList>
            <person name="Steindorff A.S."/>
            <person name="Aguilar-Pontes M.V."/>
            <person name="Robinson A.J."/>
            <person name="Andreopoulos B."/>
            <person name="LaButti K."/>
            <person name="Kuo A."/>
            <person name="Mondo S."/>
            <person name="Riley R."/>
            <person name="Otillar R."/>
            <person name="Haridas S."/>
            <person name="Lipzen A."/>
            <person name="Grimwood J."/>
            <person name="Schmutz J."/>
            <person name="Clum A."/>
            <person name="Reid I.D."/>
            <person name="Moisan M.C."/>
            <person name="Butler G."/>
            <person name="Nguyen T.T.M."/>
            <person name="Dewar K."/>
            <person name="Conant G."/>
            <person name="Drula E."/>
            <person name="Henrissat B."/>
            <person name="Hansel C."/>
            <person name="Singer S."/>
            <person name="Hutchinson M.I."/>
            <person name="de Vries R.P."/>
            <person name="Natvig D.O."/>
            <person name="Powell A.J."/>
            <person name="Tsang A."/>
            <person name="Grigoriev I.V."/>
        </authorList>
    </citation>
    <scope>NUCLEOTIDE SEQUENCE [LARGE SCALE GENOMIC DNA]</scope>
    <source>
        <strain evidence="4 5">ATCC 24622</strain>
    </source>
</reference>
<evidence type="ECO:0000313" key="5">
    <source>
        <dbReference type="Proteomes" id="UP001586593"/>
    </source>
</evidence>
<dbReference type="SMART" id="SM00066">
    <property type="entry name" value="GAL4"/>
    <property type="match status" value="1"/>
</dbReference>
<dbReference type="SUPFAM" id="SSF57701">
    <property type="entry name" value="Zn2/Cys6 DNA-binding domain"/>
    <property type="match status" value="1"/>
</dbReference>
<dbReference type="PANTHER" id="PTHR47657">
    <property type="entry name" value="STEROL REGULATORY ELEMENT-BINDING PROTEIN ECM22"/>
    <property type="match status" value="1"/>
</dbReference>
<feature type="region of interest" description="Disordered" evidence="2">
    <location>
        <begin position="71"/>
        <end position="100"/>
    </location>
</feature>
<dbReference type="InterPro" id="IPR052400">
    <property type="entry name" value="Zn2-C6_fungal_TF"/>
</dbReference>
<evidence type="ECO:0000256" key="1">
    <source>
        <dbReference type="ARBA" id="ARBA00023242"/>
    </source>
</evidence>
<dbReference type="Pfam" id="PF00172">
    <property type="entry name" value="Zn_clus"/>
    <property type="match status" value="1"/>
</dbReference>
<accession>A0ABR3WSK9</accession>
<keyword evidence="1" id="KW-0539">Nucleus</keyword>
<dbReference type="InterPro" id="IPR036864">
    <property type="entry name" value="Zn2-C6_fun-type_DNA-bd_sf"/>
</dbReference>
<dbReference type="InterPro" id="IPR001138">
    <property type="entry name" value="Zn2Cys6_DnaBD"/>
</dbReference>
<dbReference type="PRINTS" id="PR00755">
    <property type="entry name" value="AFLATOXINBRP"/>
</dbReference>
<dbReference type="EMBL" id="JAZHXJ010000259">
    <property type="protein sequence ID" value="KAL1866664.1"/>
    <property type="molecule type" value="Genomic_DNA"/>
</dbReference>
<feature type="region of interest" description="Disordered" evidence="2">
    <location>
        <begin position="1"/>
        <end position="24"/>
    </location>
</feature>
<dbReference type="CDD" id="cd00067">
    <property type="entry name" value="GAL4"/>
    <property type="match status" value="1"/>
</dbReference>
<gene>
    <name evidence="4" type="ORF">VTK73DRAFT_4567</name>
</gene>
<dbReference type="PANTHER" id="PTHR47657:SF13">
    <property type="entry name" value="ZN(2)-C6 FUNGAL-TYPE DOMAIN-CONTAINING PROTEIN-RELATED"/>
    <property type="match status" value="1"/>
</dbReference>
<keyword evidence="5" id="KW-1185">Reference proteome</keyword>
<comment type="caution">
    <text evidence="4">The sequence shown here is derived from an EMBL/GenBank/DDBJ whole genome shotgun (WGS) entry which is preliminary data.</text>
</comment>
<feature type="compositionally biased region" description="Basic residues" evidence="2">
    <location>
        <begin position="13"/>
        <end position="24"/>
    </location>
</feature>
<dbReference type="PROSITE" id="PS00463">
    <property type="entry name" value="ZN2_CY6_FUNGAL_1"/>
    <property type="match status" value="1"/>
</dbReference>
<protein>
    <recommendedName>
        <fullName evidence="3">Zn(2)-C6 fungal-type domain-containing protein</fullName>
    </recommendedName>
</protein>
<evidence type="ECO:0000259" key="3">
    <source>
        <dbReference type="PROSITE" id="PS50048"/>
    </source>
</evidence>